<protein>
    <recommendedName>
        <fullName evidence="1">J domain-containing protein</fullName>
    </recommendedName>
</protein>
<reference evidence="2 3" key="1">
    <citation type="journal article" date="2011" name="Science">
        <title>The Selaginella genome identifies genetic changes associated with the evolution of vascular plants.</title>
        <authorList>
            <person name="Banks J.A."/>
            <person name="Nishiyama T."/>
            <person name="Hasebe M."/>
            <person name="Bowman J.L."/>
            <person name="Gribskov M."/>
            <person name="dePamphilis C."/>
            <person name="Albert V.A."/>
            <person name="Aono N."/>
            <person name="Aoyama T."/>
            <person name="Ambrose B.A."/>
            <person name="Ashton N.W."/>
            <person name="Axtell M.J."/>
            <person name="Barker E."/>
            <person name="Barker M.S."/>
            <person name="Bennetzen J.L."/>
            <person name="Bonawitz N.D."/>
            <person name="Chapple C."/>
            <person name="Cheng C."/>
            <person name="Correa L.G."/>
            <person name="Dacre M."/>
            <person name="DeBarry J."/>
            <person name="Dreyer I."/>
            <person name="Elias M."/>
            <person name="Engstrom E.M."/>
            <person name="Estelle M."/>
            <person name="Feng L."/>
            <person name="Finet C."/>
            <person name="Floyd S.K."/>
            <person name="Frommer W.B."/>
            <person name="Fujita T."/>
            <person name="Gramzow L."/>
            <person name="Gutensohn M."/>
            <person name="Harholt J."/>
            <person name="Hattori M."/>
            <person name="Heyl A."/>
            <person name="Hirai T."/>
            <person name="Hiwatashi Y."/>
            <person name="Ishikawa M."/>
            <person name="Iwata M."/>
            <person name="Karol K.G."/>
            <person name="Koehler B."/>
            <person name="Kolukisaoglu U."/>
            <person name="Kubo M."/>
            <person name="Kurata T."/>
            <person name="Lalonde S."/>
            <person name="Li K."/>
            <person name="Li Y."/>
            <person name="Litt A."/>
            <person name="Lyons E."/>
            <person name="Manning G."/>
            <person name="Maruyama T."/>
            <person name="Michael T.P."/>
            <person name="Mikami K."/>
            <person name="Miyazaki S."/>
            <person name="Morinaga S."/>
            <person name="Murata T."/>
            <person name="Mueller-Roeber B."/>
            <person name="Nelson D.R."/>
            <person name="Obara M."/>
            <person name="Oguri Y."/>
            <person name="Olmstead R.G."/>
            <person name="Onodera N."/>
            <person name="Petersen B.L."/>
            <person name="Pils B."/>
            <person name="Prigge M."/>
            <person name="Rensing S.A."/>
            <person name="Riano-Pachon D.M."/>
            <person name="Roberts A.W."/>
            <person name="Sato Y."/>
            <person name="Scheller H.V."/>
            <person name="Schulz B."/>
            <person name="Schulz C."/>
            <person name="Shakirov E.V."/>
            <person name="Shibagaki N."/>
            <person name="Shinohara N."/>
            <person name="Shippen D.E."/>
            <person name="Soerensen I."/>
            <person name="Sotooka R."/>
            <person name="Sugimoto N."/>
            <person name="Sugita M."/>
            <person name="Sumikawa N."/>
            <person name="Tanurdzic M."/>
            <person name="Theissen G."/>
            <person name="Ulvskov P."/>
            <person name="Wakazuki S."/>
            <person name="Weng J.K."/>
            <person name="Willats W.W."/>
            <person name="Wipf D."/>
            <person name="Wolf P.G."/>
            <person name="Yang L."/>
            <person name="Zimmer A.D."/>
            <person name="Zhu Q."/>
            <person name="Mitros T."/>
            <person name="Hellsten U."/>
            <person name="Loque D."/>
            <person name="Otillar R."/>
            <person name="Salamov A."/>
            <person name="Schmutz J."/>
            <person name="Shapiro H."/>
            <person name="Lindquist E."/>
            <person name="Lucas S."/>
            <person name="Rokhsar D."/>
            <person name="Grigoriev I.V."/>
        </authorList>
    </citation>
    <scope>NUCLEOTIDE SEQUENCE [LARGE SCALE GENOMIC DNA]</scope>
</reference>
<dbReference type="eggNOG" id="KOG0712">
    <property type="taxonomic scope" value="Eukaryota"/>
</dbReference>
<evidence type="ECO:0000313" key="2">
    <source>
        <dbReference type="EMBL" id="EFJ36645.1"/>
    </source>
</evidence>
<proteinExistence type="predicted"/>
<evidence type="ECO:0000259" key="1">
    <source>
        <dbReference type="PROSITE" id="PS50076"/>
    </source>
</evidence>
<dbReference type="Proteomes" id="UP000001514">
    <property type="component" value="Unassembled WGS sequence"/>
</dbReference>
<feature type="domain" description="J" evidence="1">
    <location>
        <begin position="3"/>
        <end position="67"/>
    </location>
</feature>
<dbReference type="HOGENOM" id="CLU_017633_18_2_1"/>
<dbReference type="InParanoid" id="D8QTG8"/>
<dbReference type="CDD" id="cd06257">
    <property type="entry name" value="DnaJ"/>
    <property type="match status" value="1"/>
</dbReference>
<keyword evidence="3" id="KW-1185">Reference proteome</keyword>
<dbReference type="PROSITE" id="PS50076">
    <property type="entry name" value="DNAJ_2"/>
    <property type="match status" value="1"/>
</dbReference>
<dbReference type="PRINTS" id="PR00625">
    <property type="entry name" value="JDOMAIN"/>
</dbReference>
<dbReference type="InterPro" id="IPR036869">
    <property type="entry name" value="J_dom_sf"/>
</dbReference>
<dbReference type="STRING" id="88036.D8QTG8"/>
<dbReference type="AlphaFoldDB" id="D8QTG8"/>
<dbReference type="InterPro" id="IPR001623">
    <property type="entry name" value="DnaJ_domain"/>
</dbReference>
<feature type="non-terminal residue" evidence="2">
    <location>
        <position position="1"/>
    </location>
</feature>
<dbReference type="OMA" id="FHISYHI"/>
<gene>
    <name evidence="2" type="ORF">SELMODRAFT_8657</name>
</gene>
<dbReference type="Gramene" id="EFJ36645">
    <property type="protein sequence ID" value="EFJ36645"/>
    <property type="gene ID" value="SELMODRAFT_8657"/>
</dbReference>
<dbReference type="Gene3D" id="1.10.287.110">
    <property type="entry name" value="DnaJ domain"/>
    <property type="match status" value="1"/>
</dbReference>
<dbReference type="SMART" id="SM00271">
    <property type="entry name" value="DnaJ"/>
    <property type="match status" value="1"/>
</dbReference>
<dbReference type="OrthoDB" id="445556at2759"/>
<feature type="non-terminal residue" evidence="2">
    <location>
        <position position="67"/>
    </location>
</feature>
<dbReference type="PANTHER" id="PTHR45432:SF2">
    <property type="entry name" value="CHAPERONE PROTEIN DNAJ 11, CHLOROPLASTIC"/>
    <property type="match status" value="1"/>
</dbReference>
<sequence>KRSLYEILGIGLEASDFEIKEAYRRLAKVYHPDLAPPELWPQHQGKFLEVQRAYDVLKDRAARTEYD</sequence>
<organism evidence="3">
    <name type="scientific">Selaginella moellendorffii</name>
    <name type="common">Spikemoss</name>
    <dbReference type="NCBI Taxonomy" id="88036"/>
    <lineage>
        <taxon>Eukaryota</taxon>
        <taxon>Viridiplantae</taxon>
        <taxon>Streptophyta</taxon>
        <taxon>Embryophyta</taxon>
        <taxon>Tracheophyta</taxon>
        <taxon>Lycopodiopsida</taxon>
        <taxon>Selaginellales</taxon>
        <taxon>Selaginellaceae</taxon>
        <taxon>Selaginella</taxon>
    </lineage>
</organism>
<evidence type="ECO:0000313" key="3">
    <source>
        <dbReference type="Proteomes" id="UP000001514"/>
    </source>
</evidence>
<dbReference type="EMBL" id="GL377566">
    <property type="protein sequence ID" value="EFJ36645.1"/>
    <property type="molecule type" value="Genomic_DNA"/>
</dbReference>
<dbReference type="Pfam" id="PF00226">
    <property type="entry name" value="DnaJ"/>
    <property type="match status" value="1"/>
</dbReference>
<dbReference type="PANTHER" id="PTHR45432">
    <property type="entry name" value="CHAPERONE PROTEIN DNAJ 11, CHLOROPLASTIC-LIKE"/>
    <property type="match status" value="1"/>
</dbReference>
<accession>D8QTG8</accession>
<name>D8QTG8_SELML</name>
<dbReference type="SUPFAM" id="SSF46565">
    <property type="entry name" value="Chaperone J-domain"/>
    <property type="match status" value="1"/>
</dbReference>
<dbReference type="KEGG" id="smo:SELMODRAFT_8657"/>